<keyword evidence="8" id="KW-0067">ATP-binding</keyword>
<dbReference type="InterPro" id="IPR036615">
    <property type="entry name" value="Mur_ligase_C_dom_sf"/>
</dbReference>
<evidence type="ECO:0000313" key="10">
    <source>
        <dbReference type="EMBL" id="OIW23705.1"/>
    </source>
</evidence>
<dbReference type="GO" id="GO:0005829">
    <property type="term" value="C:cytosol"/>
    <property type="evidence" value="ECO:0007669"/>
    <property type="project" value="TreeGrafter"/>
</dbReference>
<dbReference type="Proteomes" id="UP000182658">
    <property type="component" value="Unassembled WGS sequence"/>
</dbReference>
<dbReference type="GO" id="GO:0006730">
    <property type="term" value="P:one-carbon metabolic process"/>
    <property type="evidence" value="ECO:0007669"/>
    <property type="project" value="UniProtKB-KW"/>
</dbReference>
<dbReference type="SUPFAM" id="SSF53244">
    <property type="entry name" value="MurD-like peptide ligases, peptide-binding domain"/>
    <property type="match status" value="1"/>
</dbReference>
<dbReference type="UniPathway" id="UPA00850"/>
<dbReference type="GO" id="GO:0008841">
    <property type="term" value="F:dihydrofolate synthase activity"/>
    <property type="evidence" value="ECO:0007669"/>
    <property type="project" value="UniProtKB-EC"/>
</dbReference>
<protein>
    <recommendedName>
        <fullName evidence="3">dihydrofolate synthase</fullName>
        <ecNumber evidence="3">6.3.2.12</ecNumber>
    </recommendedName>
</protein>
<dbReference type="FunFam" id="3.40.1190.10:FF:000010">
    <property type="entry name" value="Dihydrofolate synthetase"/>
    <property type="match status" value="1"/>
</dbReference>
<dbReference type="AlphaFoldDB" id="A0A1J7IRH7"/>
<evidence type="ECO:0000256" key="9">
    <source>
        <dbReference type="ARBA" id="ARBA00022842"/>
    </source>
</evidence>
<evidence type="ECO:0000256" key="7">
    <source>
        <dbReference type="ARBA" id="ARBA00022741"/>
    </source>
</evidence>
<keyword evidence="9" id="KW-0460">Magnesium</keyword>
<dbReference type="InterPro" id="IPR036565">
    <property type="entry name" value="Mur-like_cat_sf"/>
</dbReference>
<gene>
    <name evidence="10" type="ORF">CONLIGDRAFT_585686</name>
</gene>
<comment type="pathway">
    <text evidence="1">Cofactor biosynthesis; tetrahydrofolylpolyglutamate biosynthesis.</text>
</comment>
<dbReference type="FunFam" id="3.90.190.20:FF:000010">
    <property type="entry name" value="Dihydrofolate synthetase"/>
    <property type="match status" value="1"/>
</dbReference>
<keyword evidence="6" id="KW-0479">Metal-binding</keyword>
<dbReference type="STRING" id="1408157.A0A1J7IRH7"/>
<comment type="similarity">
    <text evidence="2">Belongs to the folylpolyglutamate synthase family.</text>
</comment>
<dbReference type="GO" id="GO:0046872">
    <property type="term" value="F:metal ion binding"/>
    <property type="evidence" value="ECO:0007669"/>
    <property type="project" value="UniProtKB-KW"/>
</dbReference>
<dbReference type="NCBIfam" id="TIGR01499">
    <property type="entry name" value="folC"/>
    <property type="match status" value="1"/>
</dbReference>
<dbReference type="FunCoup" id="A0A1J7IRH7">
    <property type="interactions" value="198"/>
</dbReference>
<dbReference type="PANTHER" id="PTHR11136:SF0">
    <property type="entry name" value="DIHYDROFOLATE SYNTHETASE-RELATED"/>
    <property type="match status" value="1"/>
</dbReference>
<accession>A0A1J7IRH7</accession>
<keyword evidence="4" id="KW-0554">One-carbon metabolism</keyword>
<keyword evidence="7" id="KW-0547">Nucleotide-binding</keyword>
<evidence type="ECO:0000256" key="8">
    <source>
        <dbReference type="ARBA" id="ARBA00022840"/>
    </source>
</evidence>
<dbReference type="GO" id="GO:0005524">
    <property type="term" value="F:ATP binding"/>
    <property type="evidence" value="ECO:0007669"/>
    <property type="project" value="UniProtKB-KW"/>
</dbReference>
<keyword evidence="11" id="KW-1185">Reference proteome</keyword>
<evidence type="ECO:0000256" key="4">
    <source>
        <dbReference type="ARBA" id="ARBA00022563"/>
    </source>
</evidence>
<evidence type="ECO:0000313" key="11">
    <source>
        <dbReference type="Proteomes" id="UP000182658"/>
    </source>
</evidence>
<sequence>MIDLSLARISRLLQSTPQTWKAFHVAGTNGKGSICAYLSALLHASGSSCGRFTSPHLIDRWDCITVNEKTVSETVFREAEDAVKQRDREGGLGATEFELLTATAFEIFHRARVEYGVVEVGLGGRLDATNAMEQKAVTVITKIGLDHQSMLGNTLEEIALQKAGIMRRGIPCVVDGSNSPTVLKAIEEHAKQVGAPLHYPSTSELAEALSGSGYEPHQIQNLACAHLAFRLGCPSHEGSLSHLIEVARKATWPGRLQMLDVGSITGREQQVLLDGAHNTQSAEVLASYVQKRLRQTGKPVTWVLAASQGKDMEGILRLLLQTGDSVAAVRFGPVDGMPWVQPADPQGILDLAGQLGIQESYNGLDDIPGTLRWASTKAGGGPVVIAGSLYLVSDLFGFTMTKPNHLIIVCGHGIWLGGPAKGHDESEWLIESYKKGETPTFIAHIRDGVKALSEDDRAVLCFSGAPTRRETRLSEGESYKNLAHANSYFNHFPEGTPNSEISPRILVDDRALDSYYNVLSSLVLFWRVHHVWPEHLTIVSHAFKRKRLVDLHCAAIGFPLHKIRFLGTDPDGLPPSSTGSEPPRIHPFWRSVIEAEEQWKEDPHGVGAILAAKRRERNVWAVEQRLFADDDEDERSRVQTRFLDDGTETLHGFGPRPWGGVVSGLRRDG</sequence>
<dbReference type="GO" id="GO:0005739">
    <property type="term" value="C:mitochondrion"/>
    <property type="evidence" value="ECO:0007669"/>
    <property type="project" value="TreeGrafter"/>
</dbReference>
<dbReference type="SUPFAM" id="SSF53623">
    <property type="entry name" value="MurD-like peptide ligases, catalytic domain"/>
    <property type="match status" value="1"/>
</dbReference>
<dbReference type="Gene3D" id="3.90.190.20">
    <property type="entry name" value="Mur ligase, C-terminal domain"/>
    <property type="match status" value="1"/>
</dbReference>
<evidence type="ECO:0000256" key="1">
    <source>
        <dbReference type="ARBA" id="ARBA00005150"/>
    </source>
</evidence>
<name>A0A1J7IRH7_9PEZI</name>
<reference evidence="10 11" key="1">
    <citation type="submission" date="2016-10" db="EMBL/GenBank/DDBJ databases">
        <title>Draft genome sequence of Coniochaeta ligniaria NRRL30616, a lignocellulolytic fungus for bioabatement of inhibitors in plant biomass hydrolysates.</title>
        <authorList>
            <consortium name="DOE Joint Genome Institute"/>
            <person name="Jimenez D.J."/>
            <person name="Hector R.E."/>
            <person name="Riley R."/>
            <person name="Sun H."/>
            <person name="Grigoriev I.V."/>
            <person name="Van Elsas J.D."/>
            <person name="Nichols N.N."/>
        </authorList>
    </citation>
    <scope>NUCLEOTIDE SEQUENCE [LARGE SCALE GENOMIC DNA]</scope>
    <source>
        <strain evidence="10 11">NRRL 30616</strain>
    </source>
</reference>
<organism evidence="10 11">
    <name type="scientific">Coniochaeta ligniaria NRRL 30616</name>
    <dbReference type="NCBI Taxonomy" id="1408157"/>
    <lineage>
        <taxon>Eukaryota</taxon>
        <taxon>Fungi</taxon>
        <taxon>Dikarya</taxon>
        <taxon>Ascomycota</taxon>
        <taxon>Pezizomycotina</taxon>
        <taxon>Sordariomycetes</taxon>
        <taxon>Sordariomycetidae</taxon>
        <taxon>Coniochaetales</taxon>
        <taxon>Coniochaetaceae</taxon>
        <taxon>Coniochaeta</taxon>
    </lineage>
</organism>
<dbReference type="EMBL" id="KV875106">
    <property type="protein sequence ID" value="OIW23705.1"/>
    <property type="molecule type" value="Genomic_DNA"/>
</dbReference>
<evidence type="ECO:0000256" key="3">
    <source>
        <dbReference type="ARBA" id="ARBA00013023"/>
    </source>
</evidence>
<evidence type="ECO:0000256" key="5">
    <source>
        <dbReference type="ARBA" id="ARBA00022598"/>
    </source>
</evidence>
<dbReference type="GO" id="GO:0004326">
    <property type="term" value="F:tetrahydrofolylpolyglutamate synthase activity"/>
    <property type="evidence" value="ECO:0007669"/>
    <property type="project" value="InterPro"/>
</dbReference>
<proteinExistence type="inferred from homology"/>
<evidence type="ECO:0000256" key="6">
    <source>
        <dbReference type="ARBA" id="ARBA00022723"/>
    </source>
</evidence>
<dbReference type="PANTHER" id="PTHR11136">
    <property type="entry name" value="FOLYLPOLYGLUTAMATE SYNTHASE-RELATED"/>
    <property type="match status" value="1"/>
</dbReference>
<dbReference type="Gene3D" id="3.40.1190.10">
    <property type="entry name" value="Mur-like, catalytic domain"/>
    <property type="match status" value="1"/>
</dbReference>
<evidence type="ECO:0000256" key="2">
    <source>
        <dbReference type="ARBA" id="ARBA00008276"/>
    </source>
</evidence>
<keyword evidence="5" id="KW-0436">Ligase</keyword>
<dbReference type="InParanoid" id="A0A1J7IRH7"/>
<dbReference type="OrthoDB" id="5212574at2759"/>
<dbReference type="EC" id="6.3.2.12" evidence="3"/>
<dbReference type="InterPro" id="IPR001645">
    <property type="entry name" value="Folylpolyglutamate_synth"/>
</dbReference>